<proteinExistence type="predicted"/>
<name>A0ABQ3L803_9SPHN</name>
<organism evidence="1 2">
    <name type="scientific">Sphingomonas glacialis</name>
    <dbReference type="NCBI Taxonomy" id="658225"/>
    <lineage>
        <taxon>Bacteria</taxon>
        <taxon>Pseudomonadati</taxon>
        <taxon>Pseudomonadota</taxon>
        <taxon>Alphaproteobacteria</taxon>
        <taxon>Sphingomonadales</taxon>
        <taxon>Sphingomonadaceae</taxon>
        <taxon>Sphingomonas</taxon>
    </lineage>
</organism>
<sequence length="300" mass="31058">MSYRIVGDWGTSRLRLFRIENGAVVARAEGAGIGALDGTPEAALRDAIAPWRADGAAESIALCGMVGSRNGWIEVPYAGCPADVAGWLAGAGQVALDGVPVTIMAGLACTAPSGGPDVMRGEETQLFGAIARDPALRVGRHRLALPGTHSKWATIEDGRITGFQTFFTGELFALLRDRSTLLRAASQGDADPAAEQAGFAHGLARANDRDIVLGALFEARSAQLIDGRSPDWAAGYLSGLLIGREVAEVAPAAGETIGLIGDPALCARYARALVARGIDTKLLDGDACALAGLALLETDR</sequence>
<gene>
    <name evidence="1" type="ORF">GCM10008023_02820</name>
</gene>
<accession>A0ABQ3L803</accession>
<evidence type="ECO:0000313" key="1">
    <source>
        <dbReference type="EMBL" id="GHH08044.1"/>
    </source>
</evidence>
<reference evidence="2" key="1">
    <citation type="journal article" date="2019" name="Int. J. Syst. Evol. Microbiol.">
        <title>The Global Catalogue of Microorganisms (GCM) 10K type strain sequencing project: providing services to taxonomists for standard genome sequencing and annotation.</title>
        <authorList>
            <consortium name="The Broad Institute Genomics Platform"/>
            <consortium name="The Broad Institute Genome Sequencing Center for Infectious Disease"/>
            <person name="Wu L."/>
            <person name="Ma J."/>
        </authorList>
    </citation>
    <scope>NUCLEOTIDE SEQUENCE [LARGE SCALE GENOMIC DNA]</scope>
    <source>
        <strain evidence="2">CGMCC 1.8957</strain>
    </source>
</reference>
<protein>
    <submittedName>
        <fullName evidence="1">2-dehydro-3-deoxygalactonokinase</fullName>
    </submittedName>
</protein>
<dbReference type="RefSeq" id="WP_189674808.1">
    <property type="nucleotide sequence ID" value="NZ_BNAQ01000001.1"/>
</dbReference>
<dbReference type="Pfam" id="PF05035">
    <property type="entry name" value="DGOK"/>
    <property type="match status" value="1"/>
</dbReference>
<dbReference type="InterPro" id="IPR007729">
    <property type="entry name" value="DGOK"/>
</dbReference>
<dbReference type="EMBL" id="BNAQ01000001">
    <property type="protein sequence ID" value="GHH08044.1"/>
    <property type="molecule type" value="Genomic_DNA"/>
</dbReference>
<dbReference type="InterPro" id="IPR042257">
    <property type="entry name" value="DGOK_C"/>
</dbReference>
<dbReference type="Gene3D" id="3.30.420.300">
    <property type="entry name" value="2-keto-3-deoxy-galactonokinase, substrate binding domain"/>
    <property type="match status" value="1"/>
</dbReference>
<dbReference type="InterPro" id="IPR042258">
    <property type="entry name" value="DGOK_N"/>
</dbReference>
<evidence type="ECO:0000313" key="2">
    <source>
        <dbReference type="Proteomes" id="UP000652430"/>
    </source>
</evidence>
<keyword evidence="2" id="KW-1185">Reference proteome</keyword>
<dbReference type="Gene3D" id="3.30.420.310">
    <property type="entry name" value="2-keto-3-deoxy-galactonokinase, C-terminal domain"/>
    <property type="match status" value="1"/>
</dbReference>
<dbReference type="Proteomes" id="UP000652430">
    <property type="component" value="Unassembled WGS sequence"/>
</dbReference>
<comment type="caution">
    <text evidence="1">The sequence shown here is derived from an EMBL/GenBank/DDBJ whole genome shotgun (WGS) entry which is preliminary data.</text>
</comment>